<dbReference type="InterPro" id="IPR017900">
    <property type="entry name" value="4Fe4S_Fe_S_CS"/>
</dbReference>
<keyword evidence="1 8" id="KW-0813">Transport</keyword>
<dbReference type="EC" id="7.-.-.-" evidence="8"/>
<dbReference type="AlphaFoldDB" id="A0A7Z2T2H6"/>
<feature type="binding site" evidence="8">
    <location>
        <position position="427"/>
    </location>
    <ligand>
        <name>[4Fe-4S] cluster</name>
        <dbReference type="ChEBI" id="CHEBI:49883"/>
        <label>1</label>
    </ligand>
</feature>
<keyword evidence="8" id="KW-0472">Membrane</keyword>
<evidence type="ECO:0000256" key="5">
    <source>
        <dbReference type="ARBA" id="ARBA00022982"/>
    </source>
</evidence>
<dbReference type="Pfam" id="PF01512">
    <property type="entry name" value="Complex1_51K"/>
    <property type="match status" value="1"/>
</dbReference>
<dbReference type="InterPro" id="IPR011538">
    <property type="entry name" value="Nuo51_FMN-bd"/>
</dbReference>
<evidence type="ECO:0000313" key="12">
    <source>
        <dbReference type="Proteomes" id="UP000464262"/>
    </source>
</evidence>
<dbReference type="PANTHER" id="PTHR43034">
    <property type="entry name" value="ION-TRANSLOCATING OXIDOREDUCTASE COMPLEX SUBUNIT C"/>
    <property type="match status" value="1"/>
</dbReference>
<keyword evidence="12" id="KW-1185">Reference proteome</keyword>
<gene>
    <name evidence="11" type="primary">rsxC</name>
    <name evidence="8" type="synonym">rnfC</name>
    <name evidence="11" type="ORF">GT360_06440</name>
</gene>
<keyword evidence="7 8" id="KW-0411">Iron-sulfur</keyword>
<feature type="binding site" evidence="8">
    <location>
        <position position="381"/>
    </location>
    <ligand>
        <name>[4Fe-4S] cluster</name>
        <dbReference type="ChEBI" id="CHEBI:49883"/>
        <label>1</label>
    </ligand>
</feature>
<comment type="subunit">
    <text evidence="8">The complex is composed of six subunits: RnfA, RnfB, RnfC, RnfD, RnfE and RnfG.</text>
</comment>
<comment type="subcellular location">
    <subcellularLocation>
        <location evidence="8">Cell inner membrane</location>
        <topology evidence="8">Peripheral membrane protein</topology>
    </subcellularLocation>
</comment>
<evidence type="ECO:0000256" key="1">
    <source>
        <dbReference type="ARBA" id="ARBA00022448"/>
    </source>
</evidence>
<feature type="compositionally biased region" description="Polar residues" evidence="9">
    <location>
        <begin position="492"/>
        <end position="502"/>
    </location>
</feature>
<evidence type="ECO:0000313" key="11">
    <source>
        <dbReference type="EMBL" id="QIA63174.1"/>
    </source>
</evidence>
<dbReference type="Gene3D" id="3.30.70.20">
    <property type="match status" value="1"/>
</dbReference>
<comment type="similarity">
    <text evidence="8">Belongs to the 4Fe4S bacterial-type ferredoxin family. RnfC subfamily.</text>
</comment>
<feature type="binding site" evidence="8">
    <location>
        <position position="423"/>
    </location>
    <ligand>
        <name>[4Fe-4S] cluster</name>
        <dbReference type="ChEBI" id="CHEBI:49883"/>
        <label>2</label>
    </ligand>
</feature>
<dbReference type="Gene3D" id="3.40.50.11540">
    <property type="entry name" value="NADH-ubiquinone oxidoreductase 51kDa subunit"/>
    <property type="match status" value="1"/>
</dbReference>
<evidence type="ECO:0000256" key="3">
    <source>
        <dbReference type="ARBA" id="ARBA00022723"/>
    </source>
</evidence>
<feature type="domain" description="4Fe-4S ferredoxin-type" evidence="10">
    <location>
        <begin position="408"/>
        <end position="437"/>
    </location>
</feature>
<dbReference type="SUPFAM" id="SSF46548">
    <property type="entry name" value="alpha-helical ferredoxin"/>
    <property type="match status" value="1"/>
</dbReference>
<comment type="cofactor">
    <cofactor evidence="8">
        <name>[4Fe-4S] cluster</name>
        <dbReference type="ChEBI" id="CHEBI:49883"/>
    </cofactor>
    <text evidence="8">Binds 2 [4Fe-4S] clusters per subunit.</text>
</comment>
<feature type="binding site" evidence="8">
    <location>
        <position position="388"/>
    </location>
    <ligand>
        <name>[4Fe-4S] cluster</name>
        <dbReference type="ChEBI" id="CHEBI:49883"/>
        <label>2</label>
    </ligand>
</feature>
<dbReference type="GO" id="GO:0022900">
    <property type="term" value="P:electron transport chain"/>
    <property type="evidence" value="ECO:0007669"/>
    <property type="project" value="UniProtKB-UniRule"/>
</dbReference>
<dbReference type="GO" id="GO:0005886">
    <property type="term" value="C:plasma membrane"/>
    <property type="evidence" value="ECO:0007669"/>
    <property type="project" value="UniProtKB-SubCell"/>
</dbReference>
<dbReference type="GO" id="GO:0009055">
    <property type="term" value="F:electron transfer activity"/>
    <property type="evidence" value="ECO:0007669"/>
    <property type="project" value="InterPro"/>
</dbReference>
<comment type="function">
    <text evidence="8">Part of a membrane-bound complex that couples electron transfer with translocation of ions across the membrane.</text>
</comment>
<dbReference type="Proteomes" id="UP000464262">
    <property type="component" value="Chromosome 1"/>
</dbReference>
<keyword evidence="8" id="KW-1003">Cell membrane</keyword>
<feature type="region of interest" description="Disordered" evidence="9">
    <location>
        <begin position="477"/>
        <end position="502"/>
    </location>
</feature>
<dbReference type="EMBL" id="CP047475">
    <property type="protein sequence ID" value="QIA63174.1"/>
    <property type="molecule type" value="Genomic_DNA"/>
</dbReference>
<evidence type="ECO:0000256" key="4">
    <source>
        <dbReference type="ARBA" id="ARBA00022737"/>
    </source>
</evidence>
<evidence type="ECO:0000256" key="8">
    <source>
        <dbReference type="HAMAP-Rule" id="MF_00461"/>
    </source>
</evidence>
<dbReference type="GO" id="GO:0046872">
    <property type="term" value="F:metal ion binding"/>
    <property type="evidence" value="ECO:0007669"/>
    <property type="project" value="UniProtKB-KW"/>
</dbReference>
<proteinExistence type="inferred from homology"/>
<keyword evidence="3 8" id="KW-0479">Metal-binding</keyword>
<organism evidence="11 12">
    <name type="scientific">Vibrio astriarenae</name>
    <dbReference type="NCBI Taxonomy" id="1481923"/>
    <lineage>
        <taxon>Bacteria</taxon>
        <taxon>Pseudomonadati</taxon>
        <taxon>Pseudomonadota</taxon>
        <taxon>Gammaproteobacteria</taxon>
        <taxon>Vibrionales</taxon>
        <taxon>Vibrionaceae</taxon>
        <taxon>Vibrio</taxon>
    </lineage>
</organism>
<keyword evidence="4 8" id="KW-0677">Repeat</keyword>
<dbReference type="InterPro" id="IPR019554">
    <property type="entry name" value="Soluble_ligand-bd"/>
</dbReference>
<feature type="binding site" evidence="8">
    <location>
        <position position="378"/>
    </location>
    <ligand>
        <name>[4Fe-4S] cluster</name>
        <dbReference type="ChEBI" id="CHEBI:49883"/>
        <label>1</label>
    </ligand>
</feature>
<protein>
    <recommendedName>
        <fullName evidence="8">Ion-translocating oxidoreductase complex subunit C</fullName>
        <ecNumber evidence="8">7.-.-.-</ecNumber>
    </recommendedName>
    <alternativeName>
        <fullName evidence="8">Rnf electron transport complex subunit C</fullName>
    </alternativeName>
</protein>
<feature type="binding site" evidence="8">
    <location>
        <position position="417"/>
    </location>
    <ligand>
        <name>[4Fe-4S] cluster</name>
        <dbReference type="ChEBI" id="CHEBI:49883"/>
        <label>2</label>
    </ligand>
</feature>
<sequence length="502" mass="54410">MINVDRYTSFWGRPFKGGVHPESHKGLTSGRSGRAPLVTPKVLHLSLLLPNGAILKPLVKAGDEVVRGQMVAIGTHRNQAPLHSPVNGKVESISPHISDHPGQLKIDAIHIKCFKDQTWGREFSSKPFNSLTSEEILQKIEDAGIIGLGGAGFSTAAKARFAKRANVQQLIINGGECEPYISCDDFVMRSHSNEVIEGVRLLLKATGAVEALIGIESNKPESFEAMTSAAADDENIHVQMVPTVYPMGSAHHLTKTLTGKCVSHGQRSTDIGVIVNNVSTARAVYQAVRYNRPLVSKILTVSGQGIDNPMNVEVPLGTTVRDIIAYCGGTTLECERLIFGGPMMGQVVTHLDVPINKTTAALLALTSHEIGSDQQQECIRCGQCVRACPMGLMPFQMKAAASASNYELAESLGINQCMSCGACSFICPSRVPLTEYFHHAKSVLSHNKQSKHRQEKAKALSEARKIRLEKEAELKRAAKEAKKAKRKRGRSRVSTNSEVVPS</sequence>
<dbReference type="PROSITE" id="PS00198">
    <property type="entry name" value="4FE4S_FER_1"/>
    <property type="match status" value="2"/>
</dbReference>
<dbReference type="Pfam" id="PF12838">
    <property type="entry name" value="Fer4_7"/>
    <property type="match status" value="1"/>
</dbReference>
<keyword evidence="8" id="KW-0997">Cell inner membrane</keyword>
<dbReference type="NCBIfam" id="TIGR01945">
    <property type="entry name" value="rnfC"/>
    <property type="match status" value="1"/>
</dbReference>
<keyword evidence="8" id="KW-1278">Translocase</keyword>
<dbReference type="PANTHER" id="PTHR43034:SF2">
    <property type="entry name" value="ION-TRANSLOCATING OXIDOREDUCTASE COMPLEX SUBUNIT C"/>
    <property type="match status" value="1"/>
</dbReference>
<feature type="domain" description="4Fe-4S ferredoxin-type" evidence="10">
    <location>
        <begin position="368"/>
        <end position="398"/>
    </location>
</feature>
<dbReference type="HAMAP" id="MF_00461">
    <property type="entry name" value="RsxC_RnfC"/>
    <property type="match status" value="1"/>
</dbReference>
<dbReference type="PROSITE" id="PS51379">
    <property type="entry name" value="4FE4S_FER_2"/>
    <property type="match status" value="2"/>
</dbReference>
<keyword evidence="6 8" id="KW-0408">Iron</keyword>
<dbReference type="InterPro" id="IPR026902">
    <property type="entry name" value="RnfC_N"/>
</dbReference>
<dbReference type="Pfam" id="PF13375">
    <property type="entry name" value="RnfC_N"/>
    <property type="match status" value="1"/>
</dbReference>
<dbReference type="Pfam" id="PF10531">
    <property type="entry name" value="SLBB"/>
    <property type="match status" value="1"/>
</dbReference>
<accession>A0A7Z2T2H6</accession>
<dbReference type="Gene3D" id="3.10.20.600">
    <property type="match status" value="1"/>
</dbReference>
<evidence type="ECO:0000259" key="10">
    <source>
        <dbReference type="PROSITE" id="PS51379"/>
    </source>
</evidence>
<dbReference type="RefSeq" id="WP_164648078.1">
    <property type="nucleotide sequence ID" value="NZ_CP047475.1"/>
</dbReference>
<dbReference type="InterPro" id="IPR010208">
    <property type="entry name" value="Ion_transpt_RnfC/RsxC"/>
</dbReference>
<keyword evidence="5 8" id="KW-0249">Electron transport</keyword>
<reference evidence="11 12" key="1">
    <citation type="submission" date="2020-01" db="EMBL/GenBank/DDBJ databases">
        <title>Whole genome and functional gene identification of agarase of Vibrio HN897.</title>
        <authorList>
            <person name="Liu Y."/>
            <person name="Zhao Z."/>
        </authorList>
    </citation>
    <scope>NUCLEOTIDE SEQUENCE [LARGE SCALE GENOMIC DNA]</scope>
    <source>
        <strain evidence="11 12">HN897</strain>
    </source>
</reference>
<dbReference type="InterPro" id="IPR037225">
    <property type="entry name" value="Nuo51_FMN-bd_sf"/>
</dbReference>
<feature type="compositionally biased region" description="Basic residues" evidence="9">
    <location>
        <begin position="482"/>
        <end position="491"/>
    </location>
</feature>
<dbReference type="InterPro" id="IPR017896">
    <property type="entry name" value="4Fe4S_Fe-S-bd"/>
</dbReference>
<dbReference type="KEGG" id="vas:GT360_06440"/>
<evidence type="ECO:0000256" key="2">
    <source>
        <dbReference type="ARBA" id="ARBA00022485"/>
    </source>
</evidence>
<dbReference type="GO" id="GO:0051539">
    <property type="term" value="F:4 iron, 4 sulfur cluster binding"/>
    <property type="evidence" value="ECO:0007669"/>
    <property type="project" value="UniProtKB-KW"/>
</dbReference>
<evidence type="ECO:0000256" key="7">
    <source>
        <dbReference type="ARBA" id="ARBA00023014"/>
    </source>
</evidence>
<dbReference type="SUPFAM" id="SSF142019">
    <property type="entry name" value="Nqo1 FMN-binding domain-like"/>
    <property type="match status" value="1"/>
</dbReference>
<feature type="binding site" evidence="8">
    <location>
        <position position="420"/>
    </location>
    <ligand>
        <name>[4Fe-4S] cluster</name>
        <dbReference type="ChEBI" id="CHEBI:49883"/>
        <label>2</label>
    </ligand>
</feature>
<name>A0A7Z2T2H6_9VIBR</name>
<dbReference type="NCBIfam" id="NF003454">
    <property type="entry name" value="PRK05035.1"/>
    <property type="match status" value="1"/>
</dbReference>
<evidence type="ECO:0000256" key="9">
    <source>
        <dbReference type="SAM" id="MobiDB-lite"/>
    </source>
</evidence>
<evidence type="ECO:0000256" key="6">
    <source>
        <dbReference type="ARBA" id="ARBA00023004"/>
    </source>
</evidence>
<keyword evidence="2 8" id="KW-0004">4Fe-4S</keyword>
<feature type="binding site" evidence="8">
    <location>
        <position position="384"/>
    </location>
    <ligand>
        <name>[4Fe-4S] cluster</name>
        <dbReference type="ChEBI" id="CHEBI:49883"/>
        <label>1</label>
    </ligand>
</feature>